<keyword evidence="2" id="KW-0732">Signal</keyword>
<accession>A0ABT2TJI2</accession>
<organism evidence="4 5">
    <name type="scientific">Brotonthovivens ammoniilytica</name>
    <dbReference type="NCBI Taxonomy" id="2981725"/>
    <lineage>
        <taxon>Bacteria</taxon>
        <taxon>Bacillati</taxon>
        <taxon>Bacillota</taxon>
        <taxon>Clostridia</taxon>
        <taxon>Lachnospirales</taxon>
        <taxon>Lachnospiraceae</taxon>
        <taxon>Brotonthovivens</taxon>
    </lineage>
</organism>
<feature type="chain" id="PRO_5046113999" evidence="2">
    <location>
        <begin position="25"/>
        <end position="391"/>
    </location>
</feature>
<evidence type="ECO:0000259" key="3">
    <source>
        <dbReference type="PROSITE" id="PS50983"/>
    </source>
</evidence>
<dbReference type="InterPro" id="IPR050902">
    <property type="entry name" value="ABC_Transporter_SBP"/>
</dbReference>
<protein>
    <submittedName>
        <fullName evidence="4">ABC transporter substrate-binding protein</fullName>
    </submittedName>
</protein>
<dbReference type="InterPro" id="IPR002491">
    <property type="entry name" value="ABC_transptr_periplasmic_BD"/>
</dbReference>
<dbReference type="EMBL" id="JAOQJQ010000002">
    <property type="protein sequence ID" value="MCU6761836.1"/>
    <property type="molecule type" value="Genomic_DNA"/>
</dbReference>
<dbReference type="PANTHER" id="PTHR30535:SF34">
    <property type="entry name" value="MOLYBDATE-BINDING PROTEIN MOLA"/>
    <property type="match status" value="1"/>
</dbReference>
<comment type="caution">
    <text evidence="4">The sequence shown here is derived from an EMBL/GenBank/DDBJ whole genome shotgun (WGS) entry which is preliminary data.</text>
</comment>
<gene>
    <name evidence="4" type="ORF">OCV88_05710</name>
</gene>
<evidence type="ECO:0000256" key="1">
    <source>
        <dbReference type="ARBA" id="ARBA00008814"/>
    </source>
</evidence>
<evidence type="ECO:0000313" key="5">
    <source>
        <dbReference type="Proteomes" id="UP001652442"/>
    </source>
</evidence>
<dbReference type="Proteomes" id="UP001652442">
    <property type="component" value="Unassembled WGS sequence"/>
</dbReference>
<sequence>MKKIHIFVLCLMAGILILFCGACANQNTEHSDRKGKNEASSISFSELELDHSLPLQYAAQFSVDYYTGGYALVDITEGGRFLVVPEGKPVPEDMEEDIVVLKQPLDHIYLVATSAMDFFRALEGIDQITLSGTDADGWYIDEAKEALKEGRMEYAGKYNAPDYELILDKKCSLAVESTMIYHNPEVKEKLEDFGIPVLVERSSYEGHPLGRMEWIKLYAVLLGKEDLAETYFNEQIASVEKILSEENTGKTAAFFYISSNGYVNVRKSGDYVSKMIELAGGKYIFQNLGDGENALSTMNMQMEKFYADAKDADYLIYNSTIEGELKSLDELLDKSELLSDFKAVKNGNVWCTGKNLFQETTGLSDMIVDIHRMLTDDDPELTELTYMHRLK</sequence>
<keyword evidence="5" id="KW-1185">Reference proteome</keyword>
<proteinExistence type="inferred from homology"/>
<reference evidence="4 5" key="1">
    <citation type="journal article" date="2021" name="ISME Commun">
        <title>Automated analysis of genomic sequences facilitates high-throughput and comprehensive description of bacteria.</title>
        <authorList>
            <person name="Hitch T.C.A."/>
        </authorList>
    </citation>
    <scope>NUCLEOTIDE SEQUENCE [LARGE SCALE GENOMIC DNA]</scope>
    <source>
        <strain evidence="4 5">Sanger_109</strain>
    </source>
</reference>
<evidence type="ECO:0000256" key="2">
    <source>
        <dbReference type="SAM" id="SignalP"/>
    </source>
</evidence>
<dbReference type="PROSITE" id="PS50983">
    <property type="entry name" value="FE_B12_PBP"/>
    <property type="match status" value="1"/>
</dbReference>
<dbReference type="PANTHER" id="PTHR30535">
    <property type="entry name" value="VITAMIN B12-BINDING PROTEIN"/>
    <property type="match status" value="1"/>
</dbReference>
<dbReference type="SUPFAM" id="SSF53807">
    <property type="entry name" value="Helical backbone' metal receptor"/>
    <property type="match status" value="1"/>
</dbReference>
<dbReference type="RefSeq" id="WP_158424617.1">
    <property type="nucleotide sequence ID" value="NZ_JAOQJQ010000002.1"/>
</dbReference>
<comment type="similarity">
    <text evidence="1">Belongs to the bacterial solute-binding protein 8 family.</text>
</comment>
<dbReference type="Pfam" id="PF01497">
    <property type="entry name" value="Peripla_BP_2"/>
    <property type="match status" value="1"/>
</dbReference>
<evidence type="ECO:0000313" key="4">
    <source>
        <dbReference type="EMBL" id="MCU6761836.1"/>
    </source>
</evidence>
<feature type="domain" description="Fe/B12 periplasmic-binding" evidence="3">
    <location>
        <begin position="107"/>
        <end position="381"/>
    </location>
</feature>
<name>A0ABT2TJI2_9FIRM</name>
<feature type="signal peptide" evidence="2">
    <location>
        <begin position="1"/>
        <end position="24"/>
    </location>
</feature>
<dbReference type="Gene3D" id="3.40.50.1980">
    <property type="entry name" value="Nitrogenase molybdenum iron protein domain"/>
    <property type="match status" value="2"/>
</dbReference>